<dbReference type="Gene3D" id="3.40.50.12780">
    <property type="entry name" value="N-terminal domain of ligase-like"/>
    <property type="match status" value="1"/>
</dbReference>
<dbReference type="EMBL" id="CAJPEV010014037">
    <property type="protein sequence ID" value="CAG0906873.1"/>
    <property type="molecule type" value="Genomic_DNA"/>
</dbReference>
<evidence type="ECO:0000313" key="5">
    <source>
        <dbReference type="Proteomes" id="UP000677054"/>
    </source>
</evidence>
<dbReference type="Pfam" id="PF00501">
    <property type="entry name" value="AMP-binding"/>
    <property type="match status" value="1"/>
</dbReference>
<accession>A0A7R9AJF4</accession>
<dbReference type="PROSITE" id="PS00455">
    <property type="entry name" value="AMP_BINDING"/>
    <property type="match status" value="1"/>
</dbReference>
<feature type="non-terminal residue" evidence="4">
    <location>
        <position position="1"/>
    </location>
</feature>
<keyword evidence="5" id="KW-1185">Reference proteome</keyword>
<feature type="domain" description="AMP-dependent synthetase/ligase" evidence="3">
    <location>
        <begin position="2"/>
        <end position="352"/>
    </location>
</feature>
<dbReference type="Gene3D" id="3.30.300.30">
    <property type="match status" value="1"/>
</dbReference>
<dbReference type="PANTHER" id="PTHR44845:SF6">
    <property type="entry name" value="BETA-ALANINE-ACTIVATING ENZYME"/>
    <property type="match status" value="1"/>
</dbReference>
<dbReference type="InterPro" id="IPR000873">
    <property type="entry name" value="AMP-dep_synth/lig_dom"/>
</dbReference>
<dbReference type="InterPro" id="IPR042099">
    <property type="entry name" value="ANL_N_sf"/>
</dbReference>
<dbReference type="AlphaFoldDB" id="A0A7R9AJF4"/>
<protein>
    <recommendedName>
        <fullName evidence="3">AMP-dependent synthetase/ligase domain-containing protein</fullName>
    </recommendedName>
</protein>
<evidence type="ECO:0000259" key="3">
    <source>
        <dbReference type="Pfam" id="PF00501"/>
    </source>
</evidence>
<reference evidence="4" key="1">
    <citation type="submission" date="2020-11" db="EMBL/GenBank/DDBJ databases">
        <authorList>
            <person name="Tran Van P."/>
        </authorList>
    </citation>
    <scope>NUCLEOTIDE SEQUENCE</scope>
</reference>
<feature type="non-terminal residue" evidence="4">
    <location>
        <position position="438"/>
    </location>
</feature>
<dbReference type="InterPro" id="IPR020845">
    <property type="entry name" value="AMP-binding_CS"/>
</dbReference>
<evidence type="ECO:0000313" key="4">
    <source>
        <dbReference type="EMBL" id="CAD7254898.1"/>
    </source>
</evidence>
<organism evidence="4">
    <name type="scientific">Darwinula stevensoni</name>
    <dbReference type="NCBI Taxonomy" id="69355"/>
    <lineage>
        <taxon>Eukaryota</taxon>
        <taxon>Metazoa</taxon>
        <taxon>Ecdysozoa</taxon>
        <taxon>Arthropoda</taxon>
        <taxon>Crustacea</taxon>
        <taxon>Oligostraca</taxon>
        <taxon>Ostracoda</taxon>
        <taxon>Podocopa</taxon>
        <taxon>Podocopida</taxon>
        <taxon>Darwinulocopina</taxon>
        <taxon>Darwinuloidea</taxon>
        <taxon>Darwinulidae</taxon>
        <taxon>Darwinula</taxon>
    </lineage>
</organism>
<keyword evidence="2" id="KW-0597">Phosphoprotein</keyword>
<keyword evidence="1" id="KW-0596">Phosphopantetheine</keyword>
<evidence type="ECO:0000256" key="2">
    <source>
        <dbReference type="ARBA" id="ARBA00022553"/>
    </source>
</evidence>
<name>A0A7R9AJF4_9CRUS</name>
<dbReference type="EMBL" id="LR913555">
    <property type="protein sequence ID" value="CAD7254898.1"/>
    <property type="molecule type" value="Genomic_DNA"/>
</dbReference>
<dbReference type="OrthoDB" id="416786at2759"/>
<dbReference type="InterPro" id="IPR045851">
    <property type="entry name" value="AMP-bd_C_sf"/>
</dbReference>
<gene>
    <name evidence="4" type="ORF">DSTB1V02_LOCUS14644</name>
</gene>
<dbReference type="CDD" id="cd05930">
    <property type="entry name" value="A_NRPS"/>
    <property type="match status" value="1"/>
</dbReference>
<evidence type="ECO:0000256" key="1">
    <source>
        <dbReference type="ARBA" id="ARBA00022450"/>
    </source>
</evidence>
<sequence>GRDVGYQALNGTCNRLARLLRERVEAGRREDPLVAVCMEPSHLLVISLMAVLKTGCSYLPLDPKFPAERISHILRDADPICVLKSGESRGLEEGKGFHQVYDVESLLKESKDLEPEDLPDDMLIPIKNEDRLAAVLYTSGSTGVPKGVRLPHRVVLNRLHWQWETFPYGEDEVCCFKTALTFVDSISEIFGPLCQGRSLVVVPREISQNVQEFLEEIRENEVRRLVLVPTLLQAIVLYIRSTKAWDAVGSLRLWVCSGETLSKKALMDFFQLFPEGHTLCNFYGSTEVMGDVAWEAFRSRPEALAKTRTGKVSVGRPVHNTSIYVLDGDLRPVAEGDMGEIFVAGRNLAALYVRVGAAGKFLANPYIAEGEDYSILYRTGDYGRVVDDRVVFEGRTDSQVKVRGHRVDLSEIEAALSKVPAVAKATVLCYHPGGLDQV</sequence>
<dbReference type="PANTHER" id="PTHR44845">
    <property type="entry name" value="CARRIER DOMAIN-CONTAINING PROTEIN"/>
    <property type="match status" value="1"/>
</dbReference>
<dbReference type="SUPFAM" id="SSF56801">
    <property type="entry name" value="Acetyl-CoA synthetase-like"/>
    <property type="match status" value="1"/>
</dbReference>
<dbReference type="Proteomes" id="UP000677054">
    <property type="component" value="Unassembled WGS sequence"/>
</dbReference>
<proteinExistence type="predicted"/>